<dbReference type="Proteomes" id="UP000266234">
    <property type="component" value="Unassembled WGS sequence"/>
</dbReference>
<protein>
    <submittedName>
        <fullName evidence="1">Uncharacterized protein</fullName>
    </submittedName>
</protein>
<dbReference type="EMBL" id="PXOG01000171">
    <property type="protein sequence ID" value="RGP70376.1"/>
    <property type="molecule type" value="Genomic_DNA"/>
</dbReference>
<reference evidence="1 2" key="1">
    <citation type="journal article" date="2018" name="PLoS Pathog.">
        <title>Evolution of structural diversity of trichothecenes, a family of toxins produced by plant pathogenic and entomopathogenic fungi.</title>
        <authorList>
            <person name="Proctor R.H."/>
            <person name="McCormick S.P."/>
            <person name="Kim H.S."/>
            <person name="Cardoza R.E."/>
            <person name="Stanley A.M."/>
            <person name="Lindo L."/>
            <person name="Kelly A."/>
            <person name="Brown D.W."/>
            <person name="Lee T."/>
            <person name="Vaughan M.M."/>
            <person name="Alexander N.J."/>
            <person name="Busman M."/>
            <person name="Gutierrez S."/>
        </authorList>
    </citation>
    <scope>NUCLEOTIDE SEQUENCE [LARGE SCALE GENOMIC DNA]</scope>
    <source>
        <strain evidence="1 2">NRRL 20695</strain>
    </source>
</reference>
<comment type="caution">
    <text evidence="1">The sequence shown here is derived from an EMBL/GenBank/DDBJ whole genome shotgun (WGS) entry which is preliminary data.</text>
</comment>
<proteinExistence type="predicted"/>
<name>A0A395SD80_9HYPO</name>
<evidence type="ECO:0000313" key="1">
    <source>
        <dbReference type="EMBL" id="RGP70376.1"/>
    </source>
</evidence>
<dbReference type="AlphaFoldDB" id="A0A395SD80"/>
<organism evidence="1 2">
    <name type="scientific">Fusarium longipes</name>
    <dbReference type="NCBI Taxonomy" id="694270"/>
    <lineage>
        <taxon>Eukaryota</taxon>
        <taxon>Fungi</taxon>
        <taxon>Dikarya</taxon>
        <taxon>Ascomycota</taxon>
        <taxon>Pezizomycotina</taxon>
        <taxon>Sordariomycetes</taxon>
        <taxon>Hypocreomycetidae</taxon>
        <taxon>Hypocreales</taxon>
        <taxon>Nectriaceae</taxon>
        <taxon>Fusarium</taxon>
    </lineage>
</organism>
<evidence type="ECO:0000313" key="2">
    <source>
        <dbReference type="Proteomes" id="UP000266234"/>
    </source>
</evidence>
<sequence>MAADVALKKDAITCRTHLGVQESNSCLGISLPRPTTTKRTQSPIDSLRKTSAPLHVLSNYPILITWLRTVSAVTAVTSRSANECSQPIKRAYCLQHHTRSATKSMATILADPHSEVNIEHRHDLKARSGSSDLERALGSVEQTAMVGHQGHYAVINKYEPPEFIELSDPFTQQHEKCRKYVAPGSQGQPSQQYEYPPSPGQYGQYSYPAPWWQIDHRDLSAILASNETELRHLVEAINERPPADQSTVAPALKLFLQTSIAGKTKKFSIRTMSKRSTSLSRTFSIMEILTGGELRGLPPRRTNWSNKLEPEYDTGLRFSTWSNADSKNIGKDYVEDDIDHMDITEVSMFCGVRAPAKAINIRSDAMTMTHSSCAFDDAAMSTVENDGNTQPVPAKLSTELSAALDKGSNIARDE</sequence>
<gene>
    <name evidence="1" type="ORF">FLONG3_7445</name>
</gene>
<keyword evidence="2" id="KW-1185">Reference proteome</keyword>
<accession>A0A395SD80</accession>